<dbReference type="InterPro" id="IPR003779">
    <property type="entry name" value="CMD-like"/>
</dbReference>
<feature type="domain" description="Carboxymuconolactone decarboxylase-like" evidence="1">
    <location>
        <begin position="25"/>
        <end position="107"/>
    </location>
</feature>
<protein>
    <submittedName>
        <fullName evidence="2">AhpD family alkylhydroperoxidase</fullName>
    </submittedName>
</protein>
<dbReference type="InterPro" id="IPR029032">
    <property type="entry name" value="AhpD-like"/>
</dbReference>
<accession>A0A2S3V2G3</accession>
<dbReference type="Proteomes" id="UP000236959">
    <property type="component" value="Unassembled WGS sequence"/>
</dbReference>
<evidence type="ECO:0000259" key="1">
    <source>
        <dbReference type="Pfam" id="PF02627"/>
    </source>
</evidence>
<dbReference type="AlphaFoldDB" id="A0A2S3V2G3"/>
<reference evidence="2 3" key="1">
    <citation type="submission" date="2018-01" db="EMBL/GenBank/DDBJ databases">
        <title>Genomic Encyclopedia of Archaeal and Bacterial Type Strains, Phase II (KMG-II): from individual species to whole genera.</title>
        <authorList>
            <person name="Goeker M."/>
        </authorList>
    </citation>
    <scope>NUCLEOTIDE SEQUENCE [LARGE SCALE GENOMIC DNA]</scope>
    <source>
        <strain evidence="2 3">DSM 17023</strain>
    </source>
</reference>
<proteinExistence type="predicted"/>
<organism evidence="2 3">
    <name type="scientific">Roseibium marinum</name>
    <dbReference type="NCBI Taxonomy" id="281252"/>
    <lineage>
        <taxon>Bacteria</taxon>
        <taxon>Pseudomonadati</taxon>
        <taxon>Pseudomonadota</taxon>
        <taxon>Alphaproteobacteria</taxon>
        <taxon>Hyphomicrobiales</taxon>
        <taxon>Stappiaceae</taxon>
        <taxon>Roseibium</taxon>
    </lineage>
</organism>
<keyword evidence="3" id="KW-1185">Reference proteome</keyword>
<gene>
    <name evidence="2" type="ORF">CLV41_101616</name>
</gene>
<dbReference type="Pfam" id="PF02627">
    <property type="entry name" value="CMD"/>
    <property type="match status" value="1"/>
</dbReference>
<keyword evidence="2" id="KW-0575">Peroxidase</keyword>
<sequence length="118" mass="12140">MAISDWTAFVDQTDARMAEVRKSMPDVAKGFGALAAAATKPGALDAKTKELIALAIGITARCDGCLAYHARAAPRHGARREEILEVIGVAVYMGGGPSMIYGAEALAAFDGLAETSGA</sequence>
<dbReference type="PANTHER" id="PTHR33930:SF2">
    <property type="entry name" value="BLR3452 PROTEIN"/>
    <property type="match status" value="1"/>
</dbReference>
<evidence type="ECO:0000313" key="3">
    <source>
        <dbReference type="Proteomes" id="UP000236959"/>
    </source>
</evidence>
<evidence type="ECO:0000313" key="2">
    <source>
        <dbReference type="EMBL" id="POF34164.1"/>
    </source>
</evidence>
<dbReference type="GO" id="GO:0051920">
    <property type="term" value="F:peroxiredoxin activity"/>
    <property type="evidence" value="ECO:0007669"/>
    <property type="project" value="InterPro"/>
</dbReference>
<dbReference type="NCBIfam" id="TIGR00778">
    <property type="entry name" value="ahpD_dom"/>
    <property type="match status" value="1"/>
</dbReference>
<dbReference type="SUPFAM" id="SSF69118">
    <property type="entry name" value="AhpD-like"/>
    <property type="match status" value="1"/>
</dbReference>
<keyword evidence="2" id="KW-0560">Oxidoreductase</keyword>
<dbReference type="OrthoDB" id="1683318at2"/>
<dbReference type="InterPro" id="IPR004675">
    <property type="entry name" value="AhpD_core"/>
</dbReference>
<dbReference type="RefSeq" id="WP_103220783.1">
    <property type="nucleotide sequence ID" value="NZ_PPCN01000001.1"/>
</dbReference>
<dbReference type="EMBL" id="PPCN01000001">
    <property type="protein sequence ID" value="POF34164.1"/>
    <property type="molecule type" value="Genomic_DNA"/>
</dbReference>
<dbReference type="Gene3D" id="1.20.1290.10">
    <property type="entry name" value="AhpD-like"/>
    <property type="match status" value="1"/>
</dbReference>
<comment type="caution">
    <text evidence="2">The sequence shown here is derived from an EMBL/GenBank/DDBJ whole genome shotgun (WGS) entry which is preliminary data.</text>
</comment>
<name>A0A2S3V2G3_9HYPH</name>
<dbReference type="PANTHER" id="PTHR33930">
    <property type="entry name" value="ALKYL HYDROPEROXIDE REDUCTASE AHPD"/>
    <property type="match status" value="1"/>
</dbReference>